<reference evidence="1 2" key="1">
    <citation type="submission" date="2016-11" db="EMBL/GenBank/DDBJ databases">
        <authorList>
            <person name="Jaros S."/>
            <person name="Januszkiewicz K."/>
            <person name="Wedrychowicz H."/>
        </authorList>
    </citation>
    <scope>NUCLEOTIDE SEQUENCE [LARGE SCALE GENOMIC DNA]</scope>
    <source>
        <strain evidence="1 2">DSM 27063</strain>
    </source>
</reference>
<dbReference type="Proteomes" id="UP000184050">
    <property type="component" value="Unassembled WGS sequence"/>
</dbReference>
<evidence type="ECO:0000313" key="1">
    <source>
        <dbReference type="EMBL" id="SHJ25710.1"/>
    </source>
</evidence>
<dbReference type="AlphaFoldDB" id="A0A1M6HU72"/>
<dbReference type="STRING" id="1168035.SAMN05444280_11488"/>
<sequence>MGTIIKYGVWVITLLLVTSCIEPYRPELDKTQSEYILVVEGLITNEPGSFRISLSRSVPVDTTLSYLPESGAYVYISDDLGNLYEFYEDAPGDYKSIDENARAYSDREYQLFITDSQGNDYESSLVQMEPTPDIKRVYWNEVTKDIFSDNEVHEEKGINIYVESEEVAGETNYYKWDFTETWKIEMPDYVTVLKMFGPPVQVLVNLPPEKQHCWVTWPSENILLKSLAGQETEKVDSLLVMQIPEKGQRLHFRYSIEVRQYCLDQEMYNFWNSIKEFNEDIGSMYDHMPYAVFGNITCCNDDNVSVLGYFDAAEIKKKRIFIDQYDHQLPTRNVYEDCVYSFSPNDNPFASGVYALNSFCADCRNYGTSVKPDFWDE</sequence>
<dbReference type="PROSITE" id="PS51257">
    <property type="entry name" value="PROKAR_LIPOPROTEIN"/>
    <property type="match status" value="1"/>
</dbReference>
<proteinExistence type="predicted"/>
<accession>A0A1M6HU72</accession>
<evidence type="ECO:0008006" key="3">
    <source>
        <dbReference type="Google" id="ProtNLM"/>
    </source>
</evidence>
<dbReference type="RefSeq" id="WP_073169147.1">
    <property type="nucleotide sequence ID" value="NZ_FQZE01000014.1"/>
</dbReference>
<protein>
    <recommendedName>
        <fullName evidence="3">DUF4249 domain-containing protein</fullName>
    </recommendedName>
</protein>
<evidence type="ECO:0000313" key="2">
    <source>
        <dbReference type="Proteomes" id="UP000184050"/>
    </source>
</evidence>
<name>A0A1M6HU72_9BACT</name>
<dbReference type="InterPro" id="IPR025345">
    <property type="entry name" value="DUF4249"/>
</dbReference>
<dbReference type="EMBL" id="FQZE01000014">
    <property type="protein sequence ID" value="SHJ25710.1"/>
    <property type="molecule type" value="Genomic_DNA"/>
</dbReference>
<keyword evidence="2" id="KW-1185">Reference proteome</keyword>
<dbReference type="Pfam" id="PF14054">
    <property type="entry name" value="DUF4249"/>
    <property type="match status" value="1"/>
</dbReference>
<gene>
    <name evidence="1" type="ORF">SAMN05444280_11488</name>
</gene>
<organism evidence="1 2">
    <name type="scientific">Tangfeifania diversioriginum</name>
    <dbReference type="NCBI Taxonomy" id="1168035"/>
    <lineage>
        <taxon>Bacteria</taxon>
        <taxon>Pseudomonadati</taxon>
        <taxon>Bacteroidota</taxon>
        <taxon>Bacteroidia</taxon>
        <taxon>Marinilabiliales</taxon>
        <taxon>Prolixibacteraceae</taxon>
        <taxon>Tangfeifania</taxon>
    </lineage>
</organism>
<dbReference type="OrthoDB" id="1062680at2"/>